<dbReference type="AlphaFoldDB" id="A0A5P1FRF3"/>
<organism evidence="1 2">
    <name type="scientific">Asparagus officinalis</name>
    <name type="common">Garden asparagus</name>
    <dbReference type="NCBI Taxonomy" id="4686"/>
    <lineage>
        <taxon>Eukaryota</taxon>
        <taxon>Viridiplantae</taxon>
        <taxon>Streptophyta</taxon>
        <taxon>Embryophyta</taxon>
        <taxon>Tracheophyta</taxon>
        <taxon>Spermatophyta</taxon>
        <taxon>Magnoliopsida</taxon>
        <taxon>Liliopsida</taxon>
        <taxon>Asparagales</taxon>
        <taxon>Asparagaceae</taxon>
        <taxon>Asparagoideae</taxon>
        <taxon>Asparagus</taxon>
    </lineage>
</organism>
<reference evidence="2" key="1">
    <citation type="journal article" date="2017" name="Nat. Commun.">
        <title>The asparagus genome sheds light on the origin and evolution of a young Y chromosome.</title>
        <authorList>
            <person name="Harkess A."/>
            <person name="Zhou J."/>
            <person name="Xu C."/>
            <person name="Bowers J.E."/>
            <person name="Van der Hulst R."/>
            <person name="Ayyampalayam S."/>
            <person name="Mercati F."/>
            <person name="Riccardi P."/>
            <person name="McKain M.R."/>
            <person name="Kakrana A."/>
            <person name="Tang H."/>
            <person name="Ray J."/>
            <person name="Groenendijk J."/>
            <person name="Arikit S."/>
            <person name="Mathioni S.M."/>
            <person name="Nakano M."/>
            <person name="Shan H."/>
            <person name="Telgmann-Rauber A."/>
            <person name="Kanno A."/>
            <person name="Yue Z."/>
            <person name="Chen H."/>
            <person name="Li W."/>
            <person name="Chen Y."/>
            <person name="Xu X."/>
            <person name="Zhang Y."/>
            <person name="Luo S."/>
            <person name="Chen H."/>
            <person name="Gao J."/>
            <person name="Mao Z."/>
            <person name="Pires J.C."/>
            <person name="Luo M."/>
            <person name="Kudrna D."/>
            <person name="Wing R.A."/>
            <person name="Meyers B.C."/>
            <person name="Yi K."/>
            <person name="Kong H."/>
            <person name="Lavrijsen P."/>
            <person name="Sunseri F."/>
            <person name="Falavigna A."/>
            <person name="Ye Y."/>
            <person name="Leebens-Mack J.H."/>
            <person name="Chen G."/>
        </authorList>
    </citation>
    <scope>NUCLEOTIDE SEQUENCE [LARGE SCALE GENOMIC DNA]</scope>
    <source>
        <strain evidence="2">cv. DH0086</strain>
    </source>
</reference>
<dbReference type="EMBL" id="CM007381">
    <property type="protein sequence ID" value="ONK80895.1"/>
    <property type="molecule type" value="Genomic_DNA"/>
</dbReference>
<evidence type="ECO:0000313" key="2">
    <source>
        <dbReference type="Proteomes" id="UP000243459"/>
    </source>
</evidence>
<keyword evidence="2" id="KW-1185">Reference proteome</keyword>
<proteinExistence type="predicted"/>
<dbReference type="Proteomes" id="UP000243459">
    <property type="component" value="Chromosome 1"/>
</dbReference>
<accession>A0A5P1FRF3</accession>
<evidence type="ECO:0008006" key="3">
    <source>
        <dbReference type="Google" id="ProtNLM"/>
    </source>
</evidence>
<evidence type="ECO:0000313" key="1">
    <source>
        <dbReference type="EMBL" id="ONK80895.1"/>
    </source>
</evidence>
<gene>
    <name evidence="1" type="ORF">A4U43_C01F22940</name>
</gene>
<protein>
    <recommendedName>
        <fullName evidence="3">DDE Tnp4 domain-containing protein</fullName>
    </recommendedName>
</protein>
<sequence length="84" mass="9520">MKLTDLPVVLGACCVLHNICEIRKEELPPELRVELVDDEMVAENGIRSEFLLVNCLQPALSKIHFRELHGLYCRIKLTMGVGVF</sequence>
<dbReference type="Gramene" id="ONK80895">
    <property type="protein sequence ID" value="ONK80895"/>
    <property type="gene ID" value="A4U43_C01F22940"/>
</dbReference>
<name>A0A5P1FRF3_ASPOF</name>